<evidence type="ECO:0000313" key="4">
    <source>
        <dbReference type="EMBL" id="DAD91797.1"/>
    </source>
</evidence>
<keyword evidence="2" id="KW-0378">Hydrolase</keyword>
<organism evidence="4">
    <name type="scientific">Siphoviridae sp. ctfZQ2</name>
    <dbReference type="NCBI Taxonomy" id="2826415"/>
    <lineage>
        <taxon>Viruses</taxon>
        <taxon>Duplodnaviria</taxon>
        <taxon>Heunggongvirae</taxon>
        <taxon>Uroviricota</taxon>
        <taxon>Caudoviricetes</taxon>
    </lineage>
</organism>
<keyword evidence="1" id="KW-0540">Nuclease</keyword>
<accession>A0A8S5NAI1</accession>
<dbReference type="PANTHER" id="PTHR41286">
    <property type="entry name" value="HNH NUCLEASE YAJD-RELATED"/>
    <property type="match status" value="1"/>
</dbReference>
<dbReference type="Gene3D" id="1.10.30.50">
    <property type="match status" value="1"/>
</dbReference>
<dbReference type="EMBL" id="BK015122">
    <property type="protein sequence ID" value="DAD91797.1"/>
    <property type="molecule type" value="Genomic_DNA"/>
</dbReference>
<dbReference type="SMART" id="SM00507">
    <property type="entry name" value="HNHc"/>
    <property type="match status" value="1"/>
</dbReference>
<dbReference type="CDD" id="cd00085">
    <property type="entry name" value="HNHc"/>
    <property type="match status" value="1"/>
</dbReference>
<feature type="domain" description="HNH nuclease" evidence="3">
    <location>
        <begin position="34"/>
        <end position="91"/>
    </location>
</feature>
<dbReference type="GO" id="GO:0004519">
    <property type="term" value="F:endonuclease activity"/>
    <property type="evidence" value="ECO:0007669"/>
    <property type="project" value="InterPro"/>
</dbReference>
<sequence>MLNSFGNQEDNLLKIEVGTRADRTEFYNSGEWRGLRKLALERDHYECVWCKDECKVTRENLEVDHIKELEFYPEFALDLDNLRTLCKECHNKRHGRFQFRKSKKMIEKNFRTDEFWG</sequence>
<evidence type="ECO:0000256" key="1">
    <source>
        <dbReference type="ARBA" id="ARBA00022722"/>
    </source>
</evidence>
<evidence type="ECO:0000259" key="3">
    <source>
        <dbReference type="SMART" id="SM00507"/>
    </source>
</evidence>
<name>A0A8S5NAI1_9CAUD</name>
<dbReference type="GO" id="GO:0008270">
    <property type="term" value="F:zinc ion binding"/>
    <property type="evidence" value="ECO:0007669"/>
    <property type="project" value="InterPro"/>
</dbReference>
<dbReference type="Pfam" id="PF01844">
    <property type="entry name" value="HNH"/>
    <property type="match status" value="1"/>
</dbReference>
<dbReference type="GO" id="GO:0016787">
    <property type="term" value="F:hydrolase activity"/>
    <property type="evidence" value="ECO:0007669"/>
    <property type="project" value="UniProtKB-KW"/>
</dbReference>
<protein>
    <submittedName>
        <fullName evidence="4">NinG recombination protein</fullName>
    </submittedName>
</protein>
<dbReference type="PANTHER" id="PTHR41286:SF1">
    <property type="entry name" value="HNH NUCLEASE YAJD-RELATED"/>
    <property type="match status" value="1"/>
</dbReference>
<reference evidence="4" key="1">
    <citation type="journal article" date="2021" name="Proc. Natl. Acad. Sci. U.S.A.">
        <title>A Catalog of Tens of Thousands of Viruses from Human Metagenomes Reveals Hidden Associations with Chronic Diseases.</title>
        <authorList>
            <person name="Tisza M.J."/>
            <person name="Buck C.B."/>
        </authorList>
    </citation>
    <scope>NUCLEOTIDE SEQUENCE</scope>
    <source>
        <strain evidence="4">CtfZQ2</strain>
    </source>
</reference>
<dbReference type="InterPro" id="IPR002711">
    <property type="entry name" value="HNH"/>
</dbReference>
<dbReference type="GO" id="GO:0003676">
    <property type="term" value="F:nucleic acid binding"/>
    <property type="evidence" value="ECO:0007669"/>
    <property type="project" value="InterPro"/>
</dbReference>
<dbReference type="InterPro" id="IPR003615">
    <property type="entry name" value="HNH_nuc"/>
</dbReference>
<proteinExistence type="predicted"/>
<evidence type="ECO:0000256" key="2">
    <source>
        <dbReference type="ARBA" id="ARBA00022801"/>
    </source>
</evidence>